<gene>
    <name evidence="18" type="ordered locus">AALP_Aa3g277100</name>
</gene>
<name>A0A087HC43_ARAAL</name>
<keyword evidence="13" id="KW-0694">RNA-binding</keyword>
<evidence type="ECO:0000256" key="3">
    <source>
        <dbReference type="ARBA" id="ARBA00004123"/>
    </source>
</evidence>
<dbReference type="GO" id="GO:0030014">
    <property type="term" value="C:CCR4-NOT complex"/>
    <property type="evidence" value="ECO:0007669"/>
    <property type="project" value="InterPro"/>
</dbReference>
<evidence type="ECO:0000256" key="7">
    <source>
        <dbReference type="ARBA" id="ARBA00012161"/>
    </source>
</evidence>
<keyword evidence="11" id="KW-0378">Hydrolase</keyword>
<protein>
    <recommendedName>
        <fullName evidence="7">poly(A)-specific ribonuclease</fullName>
        <ecNumber evidence="7">3.1.13.4</ecNumber>
    </recommendedName>
</protein>
<keyword evidence="9" id="KW-0540">Nuclease</keyword>
<dbReference type="EMBL" id="CM002871">
    <property type="protein sequence ID" value="KFK39695.1"/>
    <property type="molecule type" value="Genomic_DNA"/>
</dbReference>
<dbReference type="GO" id="GO:0004535">
    <property type="term" value="F:poly(A)-specific ribonuclease activity"/>
    <property type="evidence" value="ECO:0007669"/>
    <property type="project" value="UniProtKB-EC"/>
</dbReference>
<evidence type="ECO:0000256" key="5">
    <source>
        <dbReference type="ARBA" id="ARBA00008372"/>
    </source>
</evidence>
<keyword evidence="12" id="KW-0269">Exonuclease</keyword>
<keyword evidence="14" id="KW-0805">Transcription regulation</keyword>
<accession>A0A087HC43</accession>
<dbReference type="InterPro" id="IPR012337">
    <property type="entry name" value="RNaseH-like_sf"/>
</dbReference>
<evidence type="ECO:0000256" key="15">
    <source>
        <dbReference type="ARBA" id="ARBA00023163"/>
    </source>
</evidence>
<dbReference type="InterPro" id="IPR036397">
    <property type="entry name" value="RNaseH_sf"/>
</dbReference>
<reference evidence="19" key="1">
    <citation type="journal article" date="2015" name="Nat. Plants">
        <title>Genome expansion of Arabis alpina linked with retrotransposition and reduced symmetric DNA methylation.</title>
        <authorList>
            <person name="Willing E.M."/>
            <person name="Rawat V."/>
            <person name="Mandakova T."/>
            <person name="Maumus F."/>
            <person name="James G.V."/>
            <person name="Nordstroem K.J."/>
            <person name="Becker C."/>
            <person name="Warthmann N."/>
            <person name="Chica C."/>
            <person name="Szarzynska B."/>
            <person name="Zytnicki M."/>
            <person name="Albani M.C."/>
            <person name="Kiefer C."/>
            <person name="Bergonzi S."/>
            <person name="Castaings L."/>
            <person name="Mateos J.L."/>
            <person name="Berns M.C."/>
            <person name="Bujdoso N."/>
            <person name="Piofczyk T."/>
            <person name="de Lorenzo L."/>
            <person name="Barrero-Sicilia C."/>
            <person name="Mateos I."/>
            <person name="Piednoel M."/>
            <person name="Hagmann J."/>
            <person name="Chen-Min-Tao R."/>
            <person name="Iglesias-Fernandez R."/>
            <person name="Schuster S.C."/>
            <person name="Alonso-Blanco C."/>
            <person name="Roudier F."/>
            <person name="Carbonero P."/>
            <person name="Paz-Ares J."/>
            <person name="Davis S.J."/>
            <person name="Pecinka A."/>
            <person name="Quesneville H."/>
            <person name="Colot V."/>
            <person name="Lysak M.A."/>
            <person name="Weigel D."/>
            <person name="Coupland G."/>
            <person name="Schneeberger K."/>
        </authorList>
    </citation>
    <scope>NUCLEOTIDE SEQUENCE [LARGE SCALE GENOMIC DNA]</scope>
    <source>
        <strain evidence="19">cv. Pajares</strain>
    </source>
</reference>
<evidence type="ECO:0000256" key="12">
    <source>
        <dbReference type="ARBA" id="ARBA00022839"/>
    </source>
</evidence>
<dbReference type="GO" id="GO:0003723">
    <property type="term" value="F:RNA binding"/>
    <property type="evidence" value="ECO:0007669"/>
    <property type="project" value="UniProtKB-KW"/>
</dbReference>
<keyword evidence="16" id="KW-0539">Nucleus</keyword>
<evidence type="ECO:0000256" key="8">
    <source>
        <dbReference type="ARBA" id="ARBA00022490"/>
    </source>
</evidence>
<keyword evidence="8" id="KW-0963">Cytoplasm</keyword>
<dbReference type="GO" id="GO:0005634">
    <property type="term" value="C:nucleus"/>
    <property type="evidence" value="ECO:0007669"/>
    <property type="project" value="UniProtKB-SubCell"/>
</dbReference>
<proteinExistence type="inferred from homology"/>
<evidence type="ECO:0000256" key="16">
    <source>
        <dbReference type="ARBA" id="ARBA00023242"/>
    </source>
</evidence>
<evidence type="ECO:0000256" key="11">
    <source>
        <dbReference type="ARBA" id="ARBA00022801"/>
    </source>
</evidence>
<evidence type="ECO:0000256" key="1">
    <source>
        <dbReference type="ARBA" id="ARBA00001663"/>
    </source>
</evidence>
<keyword evidence="19" id="KW-1185">Reference proteome</keyword>
<dbReference type="Pfam" id="PF04857">
    <property type="entry name" value="CAF1"/>
    <property type="match status" value="1"/>
</dbReference>
<comment type="similarity">
    <text evidence="5">Belongs to the CAF1 family.</text>
</comment>
<dbReference type="EC" id="3.1.13.4" evidence="7"/>
<sequence length="329" mass="38369">MATNREIWNWNKEEELTSMKECLKASSYIAIDTEFPGCLKESPMDANEADRYSDMRFNVERTKLIQLGLTLLGSDGKNRGTWEVNFSDFDVRRDKKNDKSISFLRRNGLNFDKIREEGIPMEDFFKQFSKMLNKQMSWVTFDGSYDMAYLFKGLTGVKSLPPTSQRFDETVERLVGYVFDAKDIAGLCKGLSSCYGLQRVADELQIKRLGTAHHAGSDSELTARVYIKMALMVHRDLSKRKRSESDQQQPQHIHQERVLQKKMRFRTEQEQLLHQELMIQDKYKIMMSLRAAQQHHHLQEVLITTRNYVPTPPMIFAAYSYIIPVVPMR</sequence>
<evidence type="ECO:0000256" key="14">
    <source>
        <dbReference type="ARBA" id="ARBA00023015"/>
    </source>
</evidence>
<evidence type="ECO:0000256" key="10">
    <source>
        <dbReference type="ARBA" id="ARBA00022723"/>
    </source>
</evidence>
<evidence type="ECO:0000256" key="4">
    <source>
        <dbReference type="ARBA" id="ARBA00004496"/>
    </source>
</evidence>
<dbReference type="GO" id="GO:0046872">
    <property type="term" value="F:metal ion binding"/>
    <property type="evidence" value="ECO:0007669"/>
    <property type="project" value="UniProtKB-KW"/>
</dbReference>
<dbReference type="Gene3D" id="3.30.420.10">
    <property type="entry name" value="Ribonuclease H-like superfamily/Ribonuclease H"/>
    <property type="match status" value="1"/>
</dbReference>
<keyword evidence="15" id="KW-0804">Transcription</keyword>
<evidence type="ECO:0000256" key="2">
    <source>
        <dbReference type="ARBA" id="ARBA00001968"/>
    </source>
</evidence>
<dbReference type="PANTHER" id="PTHR10797">
    <property type="entry name" value="CCR4-NOT TRANSCRIPTION COMPLEX SUBUNIT"/>
    <property type="match status" value="1"/>
</dbReference>
<comment type="subcellular location">
    <subcellularLocation>
        <location evidence="4">Cytoplasm</location>
    </subcellularLocation>
    <subcellularLocation>
        <location evidence="3">Nucleus</location>
    </subcellularLocation>
</comment>
<dbReference type="GO" id="GO:0005737">
    <property type="term" value="C:cytoplasm"/>
    <property type="evidence" value="ECO:0007669"/>
    <property type="project" value="UniProtKB-SubCell"/>
</dbReference>
<dbReference type="SUPFAM" id="SSF53098">
    <property type="entry name" value="Ribonuclease H-like"/>
    <property type="match status" value="1"/>
</dbReference>
<dbReference type="InterPro" id="IPR039637">
    <property type="entry name" value="CNOT7/CNOT8/Pop2"/>
</dbReference>
<dbReference type="OrthoDB" id="696953at2759"/>
<evidence type="ECO:0000256" key="6">
    <source>
        <dbReference type="ARBA" id="ARBA00011757"/>
    </source>
</evidence>
<evidence type="ECO:0000256" key="17">
    <source>
        <dbReference type="ARBA" id="ARBA00025148"/>
    </source>
</evidence>
<comment type="catalytic activity">
    <reaction evidence="1">
        <text>Exonucleolytic cleavage of poly(A) to 5'-AMP.</text>
        <dbReference type="EC" id="3.1.13.4"/>
    </reaction>
</comment>
<comment type="subunit">
    <text evidence="6">Component of the CCR4-NOT complex, at least composed of CRR4 and CAF1 proteins.</text>
</comment>
<comment type="cofactor">
    <cofactor evidence="2">
        <name>a divalent metal cation</name>
        <dbReference type="ChEBI" id="CHEBI:60240"/>
    </cofactor>
</comment>
<dbReference type="InterPro" id="IPR006941">
    <property type="entry name" value="RNase_CAF1"/>
</dbReference>
<dbReference type="Gramene" id="KFK39695">
    <property type="protein sequence ID" value="KFK39695"/>
    <property type="gene ID" value="AALP_AA3G277100"/>
</dbReference>
<evidence type="ECO:0000313" key="19">
    <source>
        <dbReference type="Proteomes" id="UP000029120"/>
    </source>
</evidence>
<organism evidence="18 19">
    <name type="scientific">Arabis alpina</name>
    <name type="common">Alpine rock-cress</name>
    <dbReference type="NCBI Taxonomy" id="50452"/>
    <lineage>
        <taxon>Eukaryota</taxon>
        <taxon>Viridiplantae</taxon>
        <taxon>Streptophyta</taxon>
        <taxon>Embryophyta</taxon>
        <taxon>Tracheophyta</taxon>
        <taxon>Spermatophyta</taxon>
        <taxon>Magnoliopsida</taxon>
        <taxon>eudicotyledons</taxon>
        <taxon>Gunneridae</taxon>
        <taxon>Pentapetalae</taxon>
        <taxon>rosids</taxon>
        <taxon>malvids</taxon>
        <taxon>Brassicales</taxon>
        <taxon>Brassicaceae</taxon>
        <taxon>Arabideae</taxon>
        <taxon>Arabis</taxon>
    </lineage>
</organism>
<evidence type="ECO:0000256" key="13">
    <source>
        <dbReference type="ARBA" id="ARBA00022884"/>
    </source>
</evidence>
<evidence type="ECO:0000313" key="18">
    <source>
        <dbReference type="EMBL" id="KFK39695.1"/>
    </source>
</evidence>
<dbReference type="eggNOG" id="KOG0304">
    <property type="taxonomic scope" value="Eukaryota"/>
</dbReference>
<dbReference type="Proteomes" id="UP000029120">
    <property type="component" value="Chromosome 3"/>
</dbReference>
<dbReference type="AlphaFoldDB" id="A0A087HC43"/>
<comment type="function">
    <text evidence="17">Ubiquitous transcription factor required for a diverse set of processes. It is a component of the CCR4 complex involved in the control of gene expression.</text>
</comment>
<keyword evidence="10" id="KW-0479">Metal-binding</keyword>
<evidence type="ECO:0000256" key="9">
    <source>
        <dbReference type="ARBA" id="ARBA00022722"/>
    </source>
</evidence>
<dbReference type="OMA" id="MLAGHKS"/>